<keyword evidence="2" id="KW-0677">Repeat</keyword>
<evidence type="ECO:0000256" key="1">
    <source>
        <dbReference type="ARBA" id="ARBA00022614"/>
    </source>
</evidence>
<dbReference type="InterPro" id="IPR001611">
    <property type="entry name" value="Leu-rich_rpt"/>
</dbReference>
<dbReference type="Gene3D" id="3.40.50.1820">
    <property type="entry name" value="alpha/beta hydrolase"/>
    <property type="match status" value="1"/>
</dbReference>
<dbReference type="InterPro" id="IPR029058">
    <property type="entry name" value="AB_hydrolase_fold"/>
</dbReference>
<dbReference type="InterPro" id="IPR003591">
    <property type="entry name" value="Leu-rich_rpt_typical-subtyp"/>
</dbReference>
<dbReference type="InterPro" id="IPR058192">
    <property type="entry name" value="WHD_ROQ1-like"/>
</dbReference>
<dbReference type="Pfam" id="PF23282">
    <property type="entry name" value="WHD_ROQ1"/>
    <property type="match status" value="1"/>
</dbReference>
<dbReference type="EMBL" id="CM026422">
    <property type="protein sequence ID" value="KAG0587816.1"/>
    <property type="molecule type" value="Genomic_DNA"/>
</dbReference>
<dbReference type="InterPro" id="IPR002182">
    <property type="entry name" value="NB-ARC"/>
</dbReference>
<dbReference type="InterPro" id="IPR032675">
    <property type="entry name" value="LRR_dom_sf"/>
</dbReference>
<organism evidence="4 5">
    <name type="scientific">Ceratodon purpureus</name>
    <name type="common">Fire moss</name>
    <name type="synonym">Dicranum purpureum</name>
    <dbReference type="NCBI Taxonomy" id="3225"/>
    <lineage>
        <taxon>Eukaryota</taxon>
        <taxon>Viridiplantae</taxon>
        <taxon>Streptophyta</taxon>
        <taxon>Embryophyta</taxon>
        <taxon>Bryophyta</taxon>
        <taxon>Bryophytina</taxon>
        <taxon>Bryopsida</taxon>
        <taxon>Dicranidae</taxon>
        <taxon>Pseudoditrichales</taxon>
        <taxon>Ditrichaceae</taxon>
        <taxon>Ceratodon</taxon>
    </lineage>
</organism>
<proteinExistence type="predicted"/>
<sequence>MGDRLDPLAFRKKLSDSVFEFYKPKTVHLEVVFIHGLEPGKCEDAYWKTWARDSIPENLWPRTWLPKDFPSARVLALSYDASIKRTATDGRMDLFLLGENLIQEMVDFGRIGQNNVPVVFVCHGFGGLVAKQIVVSGNKPQFSQNQKVQNLLQNIDAFCFYSTPHHGSHLAKSPLYHSGGAKGPLLENFEVLDKETCRLDQEFKLCERPSWHIHVVAESHEIPKYREMVVAEGSSRYGNATHMTLNASYLDICKPRSEKDSSYQCLTMRLQEVLDRNVVSLPLAIESLALESLVRFQEQEESVKGMLQGSRIVGLIGMGGSGKTTLAKVVYKSIYSDFERSSYLDDVKSKGTLDEVLVTLLRQFGIKNGKTGGEAQLSDFQDSKERYLKDLKAFVKEHKVLVVVDDVGSEDNFNHLLACTDFINGREDSRMIVTCRDWQLLRKHAPLVWKYEMKLLNGSGLDIELFSRHVYKGAKTGLQRREFLEEYLSRDASGTLIDDFESVFKDIVDACAGLPLSLEVMGSFIGSYLGDCDVSSRECLELWRGALQKFRDGEAADGAEPGNERLWKSLRISYDVLGPSLREKFLDVACFFCGSLRYDYHSLLRIWGGRPSDRVDLKNLQDRCLFKINKEDGVVTMHDQLRDMGRSIVQGDQRRPEYMTRVWTDKDVRKVLLRNGSRATVGMSLGDLNETSTWQLMRREAHETSERTKIRIQCPDLRLFDLREVQGDICATIVPEDSLSMQWICLRGGNFTKVPEFVWECIHLHALDLHGCRFLGELSELVGNLAKLLELNLSGCRDLCTLPISIGNLVNLSSLDLGWCKKLTSLPPSIGNLVNLSRLDLRWCEALTSLPPSIGNWVNLSSLYLGGCEALTSLPPSIGNLVNLSSLDLSKCRSLTSLPPSIGNLVNLSSLDLSTCGSLTSLPPSIGNLVNLSSLDLSTCGSLTSLPPSIGNLVNLSSLDLGWCKKLSSLPPSIGNLVNLSSLHLGWCKKLTSLPPSIGNLVNLSRLDLRWCEALTSLPPSIGNLVNLSSLDLGGCEALTSLPPSIGNLVNLSSLYLSECRSLTSLPPSIGNLVNSSSLDLSKCGSLTSLPPSIGNLVNLSSLDLRWCEALTSLPPSIGNLVNLSSLYLSRYGLLTTLPESIGNLVNLSSLDLSKCKKLTSLPPSIGNLVNLSSLYLGGCEALTSLPPSIGNLVNLSSLYLGGCEALTSLPPSIGNLVNLSSLDLGWCKKLTSLPPSIGNLVNLSRLDLRWCEALTSLPPSIGNLVNLSSLYLGGCEALTSLPPSIGNLVNLSSLDLSKCRSLTSLPPSIGNLVNLSSLDLSTCGSLTSLPPSIGNLVNLSSLDLGGCEALTSLPPSIGNLVNLSNLYLSKCGLLTTSPESIGNLVNLRIHGYGA</sequence>
<accession>A0A8T0IYK4</accession>
<dbReference type="Proteomes" id="UP000822688">
    <property type="component" value="Chromosome 2"/>
</dbReference>
<dbReference type="Pfam" id="PF00931">
    <property type="entry name" value="NB-ARC"/>
    <property type="match status" value="1"/>
</dbReference>
<dbReference type="SMART" id="SM00382">
    <property type="entry name" value="AAA"/>
    <property type="match status" value="1"/>
</dbReference>
<keyword evidence="1" id="KW-0433">Leucine-rich repeat</keyword>
<evidence type="ECO:0000259" key="3">
    <source>
        <dbReference type="SMART" id="SM00382"/>
    </source>
</evidence>
<evidence type="ECO:0000256" key="2">
    <source>
        <dbReference type="ARBA" id="ARBA00022737"/>
    </source>
</evidence>
<dbReference type="InterPro" id="IPR027417">
    <property type="entry name" value="P-loop_NTPase"/>
</dbReference>
<feature type="domain" description="AAA+ ATPase" evidence="3">
    <location>
        <begin position="309"/>
        <end position="444"/>
    </location>
</feature>
<dbReference type="InterPro" id="IPR055414">
    <property type="entry name" value="LRR_R13L4/SHOC2-like"/>
</dbReference>
<evidence type="ECO:0000313" key="4">
    <source>
        <dbReference type="EMBL" id="KAG0587816.1"/>
    </source>
</evidence>
<dbReference type="Gene3D" id="3.40.50.300">
    <property type="entry name" value="P-loop containing nucleotide triphosphate hydrolases"/>
    <property type="match status" value="1"/>
</dbReference>
<dbReference type="SUPFAM" id="SSF52047">
    <property type="entry name" value="RNI-like"/>
    <property type="match status" value="1"/>
</dbReference>
<dbReference type="PANTHER" id="PTHR47186:SF61">
    <property type="entry name" value="LEUCINE-RICH REPEAT-CONTAINING PROTEIN 57-RELATED"/>
    <property type="match status" value="1"/>
</dbReference>
<dbReference type="InterPro" id="IPR006553">
    <property type="entry name" value="Leu-rich_rpt_Cys-con_subtyp"/>
</dbReference>
<dbReference type="PANTHER" id="PTHR47186">
    <property type="entry name" value="LEUCINE-RICH REPEAT-CONTAINING PROTEIN 57"/>
    <property type="match status" value="1"/>
</dbReference>
<comment type="caution">
    <text evidence="4">The sequence shown here is derived from an EMBL/GenBank/DDBJ whole genome shotgun (WGS) entry which is preliminary data.</text>
</comment>
<dbReference type="InterPro" id="IPR003593">
    <property type="entry name" value="AAA+_ATPase"/>
</dbReference>
<dbReference type="Pfam" id="PF00560">
    <property type="entry name" value="LRR_1"/>
    <property type="match status" value="4"/>
</dbReference>
<dbReference type="SMART" id="SM00369">
    <property type="entry name" value="LRR_TYP"/>
    <property type="match status" value="13"/>
</dbReference>
<dbReference type="SUPFAM" id="SSF52540">
    <property type="entry name" value="P-loop containing nucleoside triphosphate hydrolases"/>
    <property type="match status" value="1"/>
</dbReference>
<dbReference type="Gene3D" id="3.80.10.10">
    <property type="entry name" value="Ribonuclease Inhibitor"/>
    <property type="match status" value="6"/>
</dbReference>
<name>A0A8T0IYK4_CERPU</name>
<dbReference type="SMART" id="SM00367">
    <property type="entry name" value="LRR_CC"/>
    <property type="match status" value="12"/>
</dbReference>
<gene>
    <name evidence="4" type="ORF">KC19_2G193500</name>
</gene>
<dbReference type="PRINTS" id="PR00364">
    <property type="entry name" value="DISEASERSIST"/>
</dbReference>
<protein>
    <recommendedName>
        <fullName evidence="3">AAA+ ATPase domain-containing protein</fullName>
    </recommendedName>
</protein>
<dbReference type="SUPFAM" id="SSF53474">
    <property type="entry name" value="alpha/beta-Hydrolases"/>
    <property type="match status" value="1"/>
</dbReference>
<dbReference type="SUPFAM" id="SSF52058">
    <property type="entry name" value="L domain-like"/>
    <property type="match status" value="2"/>
</dbReference>
<dbReference type="InterPro" id="IPR007751">
    <property type="entry name" value="DUF676_lipase-like"/>
</dbReference>
<reference evidence="4" key="1">
    <citation type="submission" date="2020-06" db="EMBL/GenBank/DDBJ databases">
        <title>WGS assembly of Ceratodon purpureus strain R40.</title>
        <authorList>
            <person name="Carey S.B."/>
            <person name="Jenkins J."/>
            <person name="Shu S."/>
            <person name="Lovell J.T."/>
            <person name="Sreedasyam A."/>
            <person name="Maumus F."/>
            <person name="Tiley G.P."/>
            <person name="Fernandez-Pozo N."/>
            <person name="Barry K."/>
            <person name="Chen C."/>
            <person name="Wang M."/>
            <person name="Lipzen A."/>
            <person name="Daum C."/>
            <person name="Saski C.A."/>
            <person name="Payton A.C."/>
            <person name="Mcbreen J.C."/>
            <person name="Conrad R.E."/>
            <person name="Kollar L.M."/>
            <person name="Olsson S."/>
            <person name="Huttunen S."/>
            <person name="Landis J.B."/>
            <person name="Wickett N.J."/>
            <person name="Johnson M.G."/>
            <person name="Rensing S.A."/>
            <person name="Grimwood J."/>
            <person name="Schmutz J."/>
            <person name="Mcdaniel S.F."/>
        </authorList>
    </citation>
    <scope>NUCLEOTIDE SEQUENCE</scope>
    <source>
        <strain evidence="4">R40</strain>
    </source>
</reference>
<dbReference type="Pfam" id="PF23598">
    <property type="entry name" value="LRR_14"/>
    <property type="match status" value="2"/>
</dbReference>
<dbReference type="GO" id="GO:0043531">
    <property type="term" value="F:ADP binding"/>
    <property type="evidence" value="ECO:0007669"/>
    <property type="project" value="InterPro"/>
</dbReference>
<keyword evidence="5" id="KW-1185">Reference proteome</keyword>
<dbReference type="GO" id="GO:0006952">
    <property type="term" value="P:defense response"/>
    <property type="evidence" value="ECO:0007669"/>
    <property type="project" value="UniProtKB-KW"/>
</dbReference>
<evidence type="ECO:0000313" key="5">
    <source>
        <dbReference type="Proteomes" id="UP000822688"/>
    </source>
</evidence>
<dbReference type="Pfam" id="PF05057">
    <property type="entry name" value="DUF676"/>
    <property type="match status" value="1"/>
</dbReference>